<keyword evidence="1" id="KW-0472">Membrane</keyword>
<keyword evidence="1" id="KW-1133">Transmembrane helix</keyword>
<reference evidence="2 3" key="1">
    <citation type="journal article" date="2021" name="Front. Microbiol.">
        <title>Comprehensive Comparative Genomics and Phenotyping of Methylobacterium Species.</title>
        <authorList>
            <person name="Alessa O."/>
            <person name="Ogura Y."/>
            <person name="Fujitani Y."/>
            <person name="Takami H."/>
            <person name="Hayashi T."/>
            <person name="Sahin N."/>
            <person name="Tani A."/>
        </authorList>
    </citation>
    <scope>NUCLEOTIDE SEQUENCE [LARGE SCALE GENOMIC DNA]</scope>
    <source>
        <strain evidence="2 3">DSM 23679</strain>
    </source>
</reference>
<protein>
    <recommendedName>
        <fullName evidence="4">General secretion pathway protein L</fullName>
    </recommendedName>
</protein>
<accession>A0ABQ4QEK8</accession>
<dbReference type="Proteomes" id="UP001055117">
    <property type="component" value="Unassembled WGS sequence"/>
</dbReference>
<dbReference type="EMBL" id="BPQG01000020">
    <property type="protein sequence ID" value="GJD43662.1"/>
    <property type="molecule type" value="Genomic_DNA"/>
</dbReference>
<feature type="transmembrane region" description="Helical" evidence="1">
    <location>
        <begin position="223"/>
        <end position="244"/>
    </location>
</feature>
<name>A0ABQ4QEK8_9HYPH</name>
<keyword evidence="1" id="KW-0812">Transmembrane</keyword>
<evidence type="ECO:0000256" key="1">
    <source>
        <dbReference type="SAM" id="Phobius"/>
    </source>
</evidence>
<gene>
    <name evidence="2" type="ORF">AFCDBAGC_1514</name>
</gene>
<evidence type="ECO:0008006" key="4">
    <source>
        <dbReference type="Google" id="ProtNLM"/>
    </source>
</evidence>
<organism evidence="2 3">
    <name type="scientific">Methylobacterium cerastii</name>
    <dbReference type="NCBI Taxonomy" id="932741"/>
    <lineage>
        <taxon>Bacteria</taxon>
        <taxon>Pseudomonadati</taxon>
        <taxon>Pseudomonadota</taxon>
        <taxon>Alphaproteobacteria</taxon>
        <taxon>Hyphomicrobiales</taxon>
        <taxon>Methylobacteriaceae</taxon>
        <taxon>Methylobacterium</taxon>
    </lineage>
</organism>
<comment type="caution">
    <text evidence="2">The sequence shown here is derived from an EMBL/GenBank/DDBJ whole genome shotgun (WGS) entry which is preliminary data.</text>
</comment>
<evidence type="ECO:0000313" key="3">
    <source>
        <dbReference type="Proteomes" id="UP001055117"/>
    </source>
</evidence>
<evidence type="ECO:0000313" key="2">
    <source>
        <dbReference type="EMBL" id="GJD43662.1"/>
    </source>
</evidence>
<keyword evidence="3" id="KW-1185">Reference proteome</keyword>
<sequence>MPRSGTSRLNLSGVFRPDRGLRARLRGSALRPSLDEASRLLGLTDPRLDREPGPLTIGLGVPGTTALTVIDQRGETPRTYHLDAEAEDLAERLAAIRGGRPGLNVRIRVDPASCFIRTLTLPSAALPRMRAVLAQELEAATPFRSEAVHGDWYVEGEDAETATLRVRHVVLKRARLAPLLGTLDRAGLQLDAIVVGAAEDRTMPLDLLSDGHRALPGFLRGAGAGNLALVGGALLLMVVAFLSLRAQQEATLAGLDEAFLAARRAAGPSAKPLVQAGTAAILAERGPPLARTWDAIAAALPDAASAQSLRIDAEGVVLTLVAPDEAAVLGALGSVSGFGTPALREATPFQGGRWLVVALPRMPGRKQP</sequence>
<dbReference type="Gene3D" id="3.30.420.380">
    <property type="match status" value="1"/>
</dbReference>
<proteinExistence type="predicted"/>
<dbReference type="SUPFAM" id="SSF53067">
    <property type="entry name" value="Actin-like ATPase domain"/>
    <property type="match status" value="1"/>
</dbReference>
<dbReference type="InterPro" id="IPR043129">
    <property type="entry name" value="ATPase_NBD"/>
</dbReference>